<feature type="modified residue" description="2',4',5'-topaquinone" evidence="7">
    <location>
        <position position="565"/>
    </location>
</feature>
<dbReference type="PRINTS" id="PR00766">
    <property type="entry name" value="CUDAOXIDASE"/>
</dbReference>
<dbReference type="Gene3D" id="2.70.98.20">
    <property type="entry name" value="Copper amine oxidase, catalytic domain"/>
    <property type="match status" value="1"/>
</dbReference>
<dbReference type="PANTHER" id="PTHR10638:SF20">
    <property type="entry name" value="AMINE OXIDASE"/>
    <property type="match status" value="1"/>
</dbReference>
<dbReference type="Pfam" id="PF02728">
    <property type="entry name" value="Cu_amine_oxidN3"/>
    <property type="match status" value="1"/>
</dbReference>
<accession>K1QZN7</accession>
<proteinExistence type="inferred from homology"/>
<dbReference type="GO" id="GO:0048038">
    <property type="term" value="F:quinone binding"/>
    <property type="evidence" value="ECO:0007669"/>
    <property type="project" value="InterPro"/>
</dbReference>
<dbReference type="FunFam" id="2.70.98.20:FF:000002">
    <property type="entry name" value="Amine oxidase"/>
    <property type="match status" value="1"/>
</dbReference>
<dbReference type="GO" id="GO:0005507">
    <property type="term" value="F:copper ion binding"/>
    <property type="evidence" value="ECO:0007669"/>
    <property type="project" value="InterPro"/>
</dbReference>
<evidence type="ECO:0000313" key="12">
    <source>
        <dbReference type="EMBL" id="EKC36639.1"/>
    </source>
</evidence>
<evidence type="ECO:0000259" key="11">
    <source>
        <dbReference type="Pfam" id="PF02728"/>
    </source>
</evidence>
<evidence type="ECO:0000259" key="10">
    <source>
        <dbReference type="Pfam" id="PF02727"/>
    </source>
</evidence>
<comment type="PTM">
    <text evidence="7 8">Topaquinone (TPQ) is generated by copper-dependent autoxidation of a specific tyrosyl residue.</text>
</comment>
<dbReference type="InterPro" id="IPR015798">
    <property type="entry name" value="Cu_amine_oxidase_C"/>
</dbReference>
<dbReference type="InterPro" id="IPR015802">
    <property type="entry name" value="Cu_amine_oxidase_N3"/>
</dbReference>
<comment type="cofactor">
    <cofactor evidence="8">
        <name>Cu cation</name>
        <dbReference type="ChEBI" id="CHEBI:23378"/>
    </cofactor>
    <text evidence="8">Contains 1 topaquinone per subunit.</text>
</comment>
<keyword evidence="3 6" id="KW-0801">TPQ</keyword>
<dbReference type="PANTHER" id="PTHR10638">
    <property type="entry name" value="COPPER AMINE OXIDASE"/>
    <property type="match status" value="1"/>
</dbReference>
<dbReference type="HOGENOM" id="CLU_015739_1_0_1"/>
<dbReference type="InterPro" id="IPR016182">
    <property type="entry name" value="Cu_amine_oxidase_N-reg"/>
</dbReference>
<organism evidence="12">
    <name type="scientific">Magallana gigas</name>
    <name type="common">Pacific oyster</name>
    <name type="synonym">Crassostrea gigas</name>
    <dbReference type="NCBI Taxonomy" id="29159"/>
    <lineage>
        <taxon>Eukaryota</taxon>
        <taxon>Metazoa</taxon>
        <taxon>Spiralia</taxon>
        <taxon>Lophotrochozoa</taxon>
        <taxon>Mollusca</taxon>
        <taxon>Bivalvia</taxon>
        <taxon>Autobranchia</taxon>
        <taxon>Pteriomorphia</taxon>
        <taxon>Ostreida</taxon>
        <taxon>Ostreoidea</taxon>
        <taxon>Ostreidae</taxon>
        <taxon>Magallana</taxon>
    </lineage>
</organism>
<feature type="active site" description="Proton acceptor" evidence="6">
    <location>
        <position position="478"/>
    </location>
</feature>
<dbReference type="SUPFAM" id="SSF49998">
    <property type="entry name" value="Amine oxidase catalytic domain"/>
    <property type="match status" value="1"/>
</dbReference>
<protein>
    <recommendedName>
        <fullName evidence="8">Amine oxidase</fullName>
        <ecNumber evidence="8">1.4.3.-</ecNumber>
    </recommendedName>
</protein>
<dbReference type="EMBL" id="JH817315">
    <property type="protein sequence ID" value="EKC36639.1"/>
    <property type="molecule type" value="Genomic_DNA"/>
</dbReference>
<dbReference type="EC" id="1.4.3.-" evidence="8"/>
<evidence type="ECO:0000256" key="3">
    <source>
        <dbReference type="ARBA" id="ARBA00022772"/>
    </source>
</evidence>
<evidence type="ECO:0000256" key="5">
    <source>
        <dbReference type="ARBA" id="ARBA00023008"/>
    </source>
</evidence>
<evidence type="ECO:0000256" key="7">
    <source>
        <dbReference type="PIRSR" id="PIRSR600269-51"/>
    </source>
</evidence>
<dbReference type="InterPro" id="IPR036460">
    <property type="entry name" value="Cu_amine_oxidase_C_sf"/>
</dbReference>
<name>K1QZN7_MAGGI</name>
<dbReference type="Gene3D" id="3.10.450.40">
    <property type="match status" value="2"/>
</dbReference>
<keyword evidence="2 8" id="KW-0479">Metal-binding</keyword>
<keyword evidence="5 8" id="KW-0186">Copper</keyword>
<dbReference type="Pfam" id="PF01179">
    <property type="entry name" value="Cu_amine_oxid"/>
    <property type="match status" value="1"/>
</dbReference>
<evidence type="ECO:0000256" key="2">
    <source>
        <dbReference type="ARBA" id="ARBA00022723"/>
    </source>
</evidence>
<feature type="active site" description="Schiff-base intermediate with substrate; via topaquinone" evidence="6">
    <location>
        <position position="565"/>
    </location>
</feature>
<comment type="similarity">
    <text evidence="1 8">Belongs to the copper/topaquinone oxidase family.</text>
</comment>
<keyword evidence="4 8" id="KW-0560">Oxidoreductase</keyword>
<dbReference type="Pfam" id="PF02727">
    <property type="entry name" value="Cu_amine_oxidN2"/>
    <property type="match status" value="1"/>
</dbReference>
<gene>
    <name evidence="12" type="ORF">CGI_10011622</name>
</gene>
<evidence type="ECO:0000256" key="6">
    <source>
        <dbReference type="PIRSR" id="PIRSR600269-50"/>
    </source>
</evidence>
<evidence type="ECO:0000256" key="1">
    <source>
        <dbReference type="ARBA" id="ARBA00007983"/>
    </source>
</evidence>
<dbReference type="InterPro" id="IPR015800">
    <property type="entry name" value="Cu_amine_oxidase_N2"/>
</dbReference>
<sequence length="861" mass="97862">MEDTLYGTILLPSDRRLTRHRADRGAMIDVSLGSALSRTRTYGMAPMSAKHNGAHTDTSPEIQPCRVPETFTMASSKDGSSSDGPGRCTPLFALKVTAFVSCVLCVLFIAVIIALAVIKLERPTCAPGYSVIPRDFENPRVFDGLTPREYISARDYLLNVKSLNVVPFSQASINSSYIYMIDHLMPLKDTVLTFLQGISKQPERTAKAIIIRGDMTPPRVEEYIVGPLPYPTYHKLVTNPSFTKSRIPYSAKPVDKIEYDVLYSMLYNISVELYPLMYGSYKLSYHNCTKGVDCLLWWDIAPRGRVSGERKTWFWSFRDVEGFYLHPLGLEIQIDHESTNVKEWKVTKIVYNGQQFYEVDDLVTRYGGVNLLRKINYEPLGAKEYLYSSYNRRGKSEMPDPLQGPKLVEPDGRRYRVDGQHVSYMHWDFDFKMRPSTGLQVFDVRFQEERIAYEISLQDAVVFYSGYGPVQGTSMYFDASWMMGATCNELVPGVDCPETAVFLDADFLTNTQDPWRIKNSVCIFENTGNIPLRRHYTNFPGGYSGYAGLVDYHLIVRTITNIWNYDYIFDYIFHQNGAVQVRVSATGYVQATYALYGERKFGYPIYNDVVANIHQHLFNYKVDLDINGVQNSYATLDVSTHRTEVAWSKGVHKTEMVFEKNIQENELDAGPGQLNNTKPKYDVILNMDATSKFKSERGYRILNHGISKFILQENEATKAANWAKYPLAVTKYHDFEDTSSSIYAQNDPWDPLLDFDKFIQNNDSIVNTDIVAWVTMGLLHIPHTEDVPSTTTAGSQVTFYLLPFNYFTECPSVSSPNTVKITPKREGGINLNTHGTSFESTCVQKSNGPDKYDGRLHDVEL</sequence>
<dbReference type="PROSITE" id="PS01165">
    <property type="entry name" value="COPPER_AMINE_OXID_2"/>
    <property type="match status" value="1"/>
</dbReference>
<dbReference type="InterPro" id="IPR000269">
    <property type="entry name" value="Cu_amine_oxidase"/>
</dbReference>
<dbReference type="InterPro" id="IPR049947">
    <property type="entry name" value="Cu_Am_Ox_Cu-bd"/>
</dbReference>
<dbReference type="AlphaFoldDB" id="K1QZN7"/>
<dbReference type="SUPFAM" id="SSF54416">
    <property type="entry name" value="Amine oxidase N-terminal region"/>
    <property type="match status" value="2"/>
</dbReference>
<evidence type="ECO:0000256" key="8">
    <source>
        <dbReference type="RuleBase" id="RU000672"/>
    </source>
</evidence>
<feature type="domain" description="Copper amine oxidase catalytic" evidence="9">
    <location>
        <begin position="406"/>
        <end position="812"/>
    </location>
</feature>
<reference evidence="12" key="1">
    <citation type="journal article" date="2012" name="Nature">
        <title>The oyster genome reveals stress adaptation and complexity of shell formation.</title>
        <authorList>
            <person name="Zhang G."/>
            <person name="Fang X."/>
            <person name="Guo X."/>
            <person name="Li L."/>
            <person name="Luo R."/>
            <person name="Xu F."/>
            <person name="Yang P."/>
            <person name="Zhang L."/>
            <person name="Wang X."/>
            <person name="Qi H."/>
            <person name="Xiong Z."/>
            <person name="Que H."/>
            <person name="Xie Y."/>
            <person name="Holland P.W."/>
            <person name="Paps J."/>
            <person name="Zhu Y."/>
            <person name="Wu F."/>
            <person name="Chen Y."/>
            <person name="Wang J."/>
            <person name="Peng C."/>
            <person name="Meng J."/>
            <person name="Yang L."/>
            <person name="Liu J."/>
            <person name="Wen B."/>
            <person name="Zhang N."/>
            <person name="Huang Z."/>
            <person name="Zhu Q."/>
            <person name="Feng Y."/>
            <person name="Mount A."/>
            <person name="Hedgecock D."/>
            <person name="Xu Z."/>
            <person name="Liu Y."/>
            <person name="Domazet-Loso T."/>
            <person name="Du Y."/>
            <person name="Sun X."/>
            <person name="Zhang S."/>
            <person name="Liu B."/>
            <person name="Cheng P."/>
            <person name="Jiang X."/>
            <person name="Li J."/>
            <person name="Fan D."/>
            <person name="Wang W."/>
            <person name="Fu W."/>
            <person name="Wang T."/>
            <person name="Wang B."/>
            <person name="Zhang J."/>
            <person name="Peng Z."/>
            <person name="Li Y."/>
            <person name="Li N."/>
            <person name="Wang J."/>
            <person name="Chen M."/>
            <person name="He Y."/>
            <person name="Tan F."/>
            <person name="Song X."/>
            <person name="Zheng Q."/>
            <person name="Huang R."/>
            <person name="Yang H."/>
            <person name="Du X."/>
            <person name="Chen L."/>
            <person name="Yang M."/>
            <person name="Gaffney P.M."/>
            <person name="Wang S."/>
            <person name="Luo L."/>
            <person name="She Z."/>
            <person name="Ming Y."/>
            <person name="Huang W."/>
            <person name="Zhang S."/>
            <person name="Huang B."/>
            <person name="Zhang Y."/>
            <person name="Qu T."/>
            <person name="Ni P."/>
            <person name="Miao G."/>
            <person name="Wang J."/>
            <person name="Wang Q."/>
            <person name="Steinberg C.E."/>
            <person name="Wang H."/>
            <person name="Li N."/>
            <person name="Qian L."/>
            <person name="Zhang G."/>
            <person name="Li Y."/>
            <person name="Yang H."/>
            <person name="Liu X."/>
            <person name="Wang J."/>
            <person name="Yin Y."/>
            <person name="Wang J."/>
        </authorList>
    </citation>
    <scope>NUCLEOTIDE SEQUENCE [LARGE SCALE GENOMIC DNA]</scope>
    <source>
        <strain evidence="12">05x7-T-G4-1.051#20</strain>
    </source>
</reference>
<dbReference type="GO" id="GO:0008131">
    <property type="term" value="F:primary methylamine oxidase activity"/>
    <property type="evidence" value="ECO:0007669"/>
    <property type="project" value="InterPro"/>
</dbReference>
<evidence type="ECO:0000259" key="9">
    <source>
        <dbReference type="Pfam" id="PF01179"/>
    </source>
</evidence>
<feature type="domain" description="Copper amine oxidase N3-terminal" evidence="11">
    <location>
        <begin position="285"/>
        <end position="353"/>
    </location>
</feature>
<evidence type="ECO:0000256" key="4">
    <source>
        <dbReference type="ARBA" id="ARBA00023002"/>
    </source>
</evidence>
<dbReference type="InParanoid" id="K1QZN7"/>
<feature type="domain" description="Copper amine oxidase N2-terminal" evidence="10">
    <location>
        <begin position="159"/>
        <end position="233"/>
    </location>
</feature>
<dbReference type="GO" id="GO:0005886">
    <property type="term" value="C:plasma membrane"/>
    <property type="evidence" value="ECO:0007669"/>
    <property type="project" value="TreeGrafter"/>
</dbReference>
<dbReference type="GO" id="GO:0009308">
    <property type="term" value="P:amine metabolic process"/>
    <property type="evidence" value="ECO:0007669"/>
    <property type="project" value="UniProtKB-UniRule"/>
</dbReference>